<name>A0A8J4DY38_9ACTN</name>
<keyword evidence="4 7" id="KW-0812">Transmembrane</keyword>
<evidence type="ECO:0000256" key="5">
    <source>
        <dbReference type="ARBA" id="ARBA00022989"/>
    </source>
</evidence>
<comment type="subcellular location">
    <subcellularLocation>
        <location evidence="1 7">Cell membrane</location>
        <topology evidence="1 7">Multi-pass membrane protein</topology>
    </subcellularLocation>
</comment>
<dbReference type="GO" id="GO:0005886">
    <property type="term" value="C:plasma membrane"/>
    <property type="evidence" value="ECO:0007669"/>
    <property type="project" value="UniProtKB-SubCell"/>
</dbReference>
<feature type="transmembrane region" description="Helical" evidence="7">
    <location>
        <begin position="144"/>
        <end position="168"/>
    </location>
</feature>
<evidence type="ECO:0000256" key="8">
    <source>
        <dbReference type="SAM" id="MobiDB-lite"/>
    </source>
</evidence>
<evidence type="ECO:0000259" key="9">
    <source>
        <dbReference type="PROSITE" id="PS50928"/>
    </source>
</evidence>
<keyword evidence="2 7" id="KW-0813">Transport</keyword>
<dbReference type="Gene3D" id="1.10.3720.10">
    <property type="entry name" value="MetI-like"/>
    <property type="match status" value="1"/>
</dbReference>
<comment type="similarity">
    <text evidence="7">Belongs to the binding-protein-dependent transport system permease family.</text>
</comment>
<feature type="transmembrane region" description="Helical" evidence="7">
    <location>
        <begin position="108"/>
        <end position="132"/>
    </location>
</feature>
<evidence type="ECO:0000256" key="6">
    <source>
        <dbReference type="ARBA" id="ARBA00023136"/>
    </source>
</evidence>
<dbReference type="AlphaFoldDB" id="A0A8J4DY38"/>
<reference evidence="10" key="1">
    <citation type="submission" date="2021-01" db="EMBL/GenBank/DDBJ databases">
        <title>Whole genome shotgun sequence of Virgisporangium aurantiacum NBRC 16421.</title>
        <authorList>
            <person name="Komaki H."/>
            <person name="Tamura T."/>
        </authorList>
    </citation>
    <scope>NUCLEOTIDE SEQUENCE</scope>
    <source>
        <strain evidence="10">NBRC 16421</strain>
    </source>
</reference>
<proteinExistence type="inferred from homology"/>
<dbReference type="InterPro" id="IPR035906">
    <property type="entry name" value="MetI-like_sf"/>
</dbReference>
<dbReference type="PANTHER" id="PTHR43744">
    <property type="entry name" value="ABC TRANSPORTER PERMEASE PROTEIN MG189-RELATED-RELATED"/>
    <property type="match status" value="1"/>
</dbReference>
<dbReference type="CDD" id="cd06261">
    <property type="entry name" value="TM_PBP2"/>
    <property type="match status" value="1"/>
</dbReference>
<keyword evidence="3" id="KW-1003">Cell membrane</keyword>
<comment type="caution">
    <text evidence="10">The sequence shown here is derived from an EMBL/GenBank/DDBJ whole genome shotgun (WGS) entry which is preliminary data.</text>
</comment>
<feature type="transmembrane region" description="Helical" evidence="7">
    <location>
        <begin position="280"/>
        <end position="301"/>
    </location>
</feature>
<evidence type="ECO:0000313" key="10">
    <source>
        <dbReference type="EMBL" id="GIJ55240.1"/>
    </source>
</evidence>
<evidence type="ECO:0000256" key="4">
    <source>
        <dbReference type="ARBA" id="ARBA00022692"/>
    </source>
</evidence>
<feature type="transmembrane region" description="Helical" evidence="7">
    <location>
        <begin position="45"/>
        <end position="64"/>
    </location>
</feature>
<dbReference type="SUPFAM" id="SSF161098">
    <property type="entry name" value="MetI-like"/>
    <property type="match status" value="1"/>
</dbReference>
<feature type="transmembrane region" description="Helical" evidence="7">
    <location>
        <begin position="221"/>
        <end position="246"/>
    </location>
</feature>
<feature type="domain" description="ABC transmembrane type-1" evidence="9">
    <location>
        <begin position="109"/>
        <end position="301"/>
    </location>
</feature>
<evidence type="ECO:0000256" key="1">
    <source>
        <dbReference type="ARBA" id="ARBA00004651"/>
    </source>
</evidence>
<gene>
    <name evidence="10" type="ORF">Vau01_027560</name>
</gene>
<feature type="transmembrane region" description="Helical" evidence="7">
    <location>
        <begin position="180"/>
        <end position="200"/>
    </location>
</feature>
<evidence type="ECO:0000256" key="2">
    <source>
        <dbReference type="ARBA" id="ARBA00022448"/>
    </source>
</evidence>
<organism evidence="10 11">
    <name type="scientific">Virgisporangium aurantiacum</name>
    <dbReference type="NCBI Taxonomy" id="175570"/>
    <lineage>
        <taxon>Bacteria</taxon>
        <taxon>Bacillati</taxon>
        <taxon>Actinomycetota</taxon>
        <taxon>Actinomycetes</taxon>
        <taxon>Micromonosporales</taxon>
        <taxon>Micromonosporaceae</taxon>
        <taxon>Virgisporangium</taxon>
    </lineage>
</organism>
<dbReference type="InterPro" id="IPR000515">
    <property type="entry name" value="MetI-like"/>
</dbReference>
<evidence type="ECO:0000313" key="11">
    <source>
        <dbReference type="Proteomes" id="UP000612585"/>
    </source>
</evidence>
<dbReference type="PROSITE" id="PS50928">
    <property type="entry name" value="ABC_TM1"/>
    <property type="match status" value="1"/>
</dbReference>
<dbReference type="EMBL" id="BOPG01000015">
    <property type="protein sequence ID" value="GIJ55240.1"/>
    <property type="molecule type" value="Genomic_DNA"/>
</dbReference>
<keyword evidence="6 7" id="KW-0472">Membrane</keyword>
<keyword evidence="11" id="KW-1185">Reference proteome</keyword>
<evidence type="ECO:0000256" key="7">
    <source>
        <dbReference type="RuleBase" id="RU363032"/>
    </source>
</evidence>
<dbReference type="PANTHER" id="PTHR43744:SF6">
    <property type="entry name" value="ABC TRANSPORTER PERMEASE PROTEIN YESQ-RELATED"/>
    <property type="match status" value="1"/>
</dbReference>
<accession>A0A8J4DY38</accession>
<dbReference type="GO" id="GO:0055085">
    <property type="term" value="P:transmembrane transport"/>
    <property type="evidence" value="ECO:0007669"/>
    <property type="project" value="InterPro"/>
</dbReference>
<keyword evidence="5 7" id="KW-1133">Transmembrane helix</keyword>
<protein>
    <submittedName>
        <fullName evidence="10">Sugar ABC transporter permease</fullName>
    </submittedName>
</protein>
<feature type="region of interest" description="Disordered" evidence="8">
    <location>
        <begin position="1"/>
        <end position="30"/>
    </location>
</feature>
<evidence type="ECO:0000256" key="3">
    <source>
        <dbReference type="ARBA" id="ARBA00022475"/>
    </source>
</evidence>
<dbReference type="Pfam" id="PF00528">
    <property type="entry name" value="BPD_transp_1"/>
    <property type="match status" value="1"/>
</dbReference>
<sequence>MTGQALSRRPPAPPGPPTSTGSGHHRQPDRAAMLRKRRRANAIRSTIRFAAIVAILAIVLYPMLWMLGTSFKAPTEVNSNKGLVPEDFWPANYTDGWNALPGVTFGRFFLNSAFIALATVVANVVSCLVAAYAFARLRFPLRGLWFAVMIATLLLPHHVLLVPQYILFNNFGWINTPLPLIVPKALATEAFFIFLMVQFMRGIPRDLDEAAKIDGCSPYGVFWHIILPLSRPAIVTTAIFSFIWTWNDFLTQLVYLSGVENYTIPIGLRMFQDSGGQNSIGPMFAMSVLSLLPVFLFFVAFQRMLVQGINTSGLKG</sequence>
<dbReference type="Proteomes" id="UP000612585">
    <property type="component" value="Unassembled WGS sequence"/>
</dbReference>